<dbReference type="EMBL" id="KC152960">
    <property type="protein sequence ID" value="AGG09400.1"/>
    <property type="molecule type" value="Genomic_DNA"/>
</dbReference>
<proteinExistence type="predicted"/>
<protein>
    <submittedName>
        <fullName evidence="1">Uncharacterized protein</fullName>
    </submittedName>
</protein>
<dbReference type="AlphaFoldDB" id="M1RHE0"/>
<reference evidence="1" key="1">
    <citation type="journal article" date="2013" name="Nature">
        <title>A bacteriophage encodes its own CRISPR/Cas adaptive response to evade host innate immunity.</title>
        <authorList>
            <person name="Seed K.D."/>
            <person name="Lazinski D.W."/>
            <person name="Calderwood S.B."/>
            <person name="Camilli A."/>
        </authorList>
    </citation>
    <scope>NUCLEOTIDE SEQUENCE</scope>
    <source>
        <strain evidence="1">KS393</strain>
    </source>
</reference>
<evidence type="ECO:0000313" key="1">
    <source>
        <dbReference type="EMBL" id="AGG09400.1"/>
    </source>
</evidence>
<sequence length="116" mass="13631">MPYVSLKPLRIAYRSLQRVVGAFITSYKVLLDRFREYTVTYHLPNLLYLHLYVSITDVSITPNAIMRLPTHICVSHNNATERHLTHFTHHPNTLVYLCIQNSTQSVTERFNVIIYR</sequence>
<name>M1RHE0_VIBCE</name>
<organism evidence="1">
    <name type="scientific">Vibrio cholerae serotype O1 biovar El Tor</name>
    <dbReference type="NCBI Taxonomy" id="686"/>
    <lineage>
        <taxon>Bacteria</taxon>
        <taxon>Pseudomonadati</taxon>
        <taxon>Pseudomonadota</taxon>
        <taxon>Gammaproteobacteria</taxon>
        <taxon>Vibrionales</taxon>
        <taxon>Vibrionaceae</taxon>
        <taxon>Vibrio</taxon>
    </lineage>
</organism>
<accession>M1RHE0</accession>